<accession>A0A165GE49</accession>
<dbReference type="EMBL" id="KV407459">
    <property type="protein sequence ID" value="KZF22082.1"/>
    <property type="molecule type" value="Genomic_DNA"/>
</dbReference>
<dbReference type="RefSeq" id="XP_018187637.1">
    <property type="nucleotide sequence ID" value="XM_018332708.1"/>
</dbReference>
<keyword evidence="2" id="KW-1185">Reference proteome</keyword>
<name>A0A165GE49_XYLHT</name>
<gene>
    <name evidence="1" type="ORF">L228DRAFT_247701</name>
</gene>
<proteinExistence type="predicted"/>
<organism evidence="1 2">
    <name type="scientific">Xylona heveae (strain CBS 132557 / TC161)</name>
    <dbReference type="NCBI Taxonomy" id="1328760"/>
    <lineage>
        <taxon>Eukaryota</taxon>
        <taxon>Fungi</taxon>
        <taxon>Dikarya</taxon>
        <taxon>Ascomycota</taxon>
        <taxon>Pezizomycotina</taxon>
        <taxon>Xylonomycetes</taxon>
        <taxon>Xylonales</taxon>
        <taxon>Xylonaceae</taxon>
        <taxon>Xylona</taxon>
    </lineage>
</organism>
<dbReference type="GeneID" id="28897845"/>
<dbReference type="AlphaFoldDB" id="A0A165GE49"/>
<evidence type="ECO:0000313" key="1">
    <source>
        <dbReference type="EMBL" id="KZF22082.1"/>
    </source>
</evidence>
<reference evidence="1 2" key="1">
    <citation type="journal article" date="2016" name="Fungal Biol.">
        <title>The genome of Xylona heveae provides a window into fungal endophytism.</title>
        <authorList>
            <person name="Gazis R."/>
            <person name="Kuo A."/>
            <person name="Riley R."/>
            <person name="LaButti K."/>
            <person name="Lipzen A."/>
            <person name="Lin J."/>
            <person name="Amirebrahimi M."/>
            <person name="Hesse C.N."/>
            <person name="Spatafora J.W."/>
            <person name="Henrissat B."/>
            <person name="Hainaut M."/>
            <person name="Grigoriev I.V."/>
            <person name="Hibbett D.S."/>
        </authorList>
    </citation>
    <scope>NUCLEOTIDE SEQUENCE [LARGE SCALE GENOMIC DNA]</scope>
    <source>
        <strain evidence="1 2">TC161</strain>
    </source>
</reference>
<dbReference type="InParanoid" id="A0A165GE49"/>
<sequence>MEILQSARSEHDADQKKSLLQAARLLVGALSHARDAEKAWMGAKLEADRAQNSYLMAKESVMELVELLRVEM</sequence>
<evidence type="ECO:0000313" key="2">
    <source>
        <dbReference type="Proteomes" id="UP000076632"/>
    </source>
</evidence>
<dbReference type="Proteomes" id="UP000076632">
    <property type="component" value="Unassembled WGS sequence"/>
</dbReference>
<dbReference type="OrthoDB" id="5407305at2759"/>
<protein>
    <submittedName>
        <fullName evidence="1">Uncharacterized protein</fullName>
    </submittedName>
</protein>